<evidence type="ECO:0000313" key="2">
    <source>
        <dbReference type="Proteomes" id="UP000092462"/>
    </source>
</evidence>
<evidence type="ECO:0000313" key="1">
    <source>
        <dbReference type="EnsemblMetazoa" id="PPAI001842-PA"/>
    </source>
</evidence>
<organism evidence="1 2">
    <name type="scientific">Phlebotomus papatasi</name>
    <name type="common">Sandfly</name>
    <dbReference type="NCBI Taxonomy" id="29031"/>
    <lineage>
        <taxon>Eukaryota</taxon>
        <taxon>Metazoa</taxon>
        <taxon>Ecdysozoa</taxon>
        <taxon>Arthropoda</taxon>
        <taxon>Hexapoda</taxon>
        <taxon>Insecta</taxon>
        <taxon>Pterygota</taxon>
        <taxon>Neoptera</taxon>
        <taxon>Endopterygota</taxon>
        <taxon>Diptera</taxon>
        <taxon>Nematocera</taxon>
        <taxon>Psychodoidea</taxon>
        <taxon>Psychodidae</taxon>
        <taxon>Phlebotomus</taxon>
        <taxon>Phlebotomus</taxon>
    </lineage>
</organism>
<accession>A0A1B0D3B9</accession>
<dbReference type="EnsemblMetazoa" id="PPAI001842-RA">
    <property type="protein sequence ID" value="PPAI001842-PA"/>
    <property type="gene ID" value="PPAI001842"/>
</dbReference>
<keyword evidence="2" id="KW-1185">Reference proteome</keyword>
<protein>
    <submittedName>
        <fullName evidence="1">Uncharacterized protein</fullName>
    </submittedName>
</protein>
<proteinExistence type="predicted"/>
<dbReference type="VEuPathDB" id="VectorBase:PPAI001842"/>
<dbReference type="EMBL" id="AJVK01010925">
    <property type="status" value="NOT_ANNOTATED_CDS"/>
    <property type="molecule type" value="Genomic_DNA"/>
</dbReference>
<sequence>MRPVTGLLSMLTKNYISSDQTSN</sequence>
<reference evidence="1" key="1">
    <citation type="submission" date="2022-08" db="UniProtKB">
        <authorList>
            <consortium name="EnsemblMetazoa"/>
        </authorList>
    </citation>
    <scope>IDENTIFICATION</scope>
    <source>
        <strain evidence="1">Israel</strain>
    </source>
</reference>
<dbReference type="AlphaFoldDB" id="A0A1B0D3B9"/>
<name>A0A1B0D3B9_PHLPP</name>
<dbReference type="Proteomes" id="UP000092462">
    <property type="component" value="Unassembled WGS sequence"/>
</dbReference>